<evidence type="ECO:0000313" key="2">
    <source>
        <dbReference type="EMBL" id="SFS16065.1"/>
    </source>
</evidence>
<name>A0A1I6MK54_9BACT</name>
<dbReference type="EMBL" id="FOZL01000001">
    <property type="protein sequence ID" value="SFS16065.1"/>
    <property type="molecule type" value="Genomic_DNA"/>
</dbReference>
<proteinExistence type="predicted"/>
<organism evidence="2 3">
    <name type="scientific">Granulicella pectinivorans</name>
    <dbReference type="NCBI Taxonomy" id="474950"/>
    <lineage>
        <taxon>Bacteria</taxon>
        <taxon>Pseudomonadati</taxon>
        <taxon>Acidobacteriota</taxon>
        <taxon>Terriglobia</taxon>
        <taxon>Terriglobales</taxon>
        <taxon>Acidobacteriaceae</taxon>
        <taxon>Granulicella</taxon>
    </lineage>
</organism>
<protein>
    <recommendedName>
        <fullName evidence="1">KANL3/Tex30 alpha/beta hydrolase-like domain-containing protein</fullName>
    </recommendedName>
</protein>
<reference evidence="2 3" key="1">
    <citation type="submission" date="2016-10" db="EMBL/GenBank/DDBJ databases">
        <authorList>
            <person name="de Groot N.N."/>
        </authorList>
    </citation>
    <scope>NUCLEOTIDE SEQUENCE [LARGE SCALE GENOMIC DNA]</scope>
    <source>
        <strain evidence="2 3">DSM 21001</strain>
    </source>
</reference>
<evidence type="ECO:0000313" key="3">
    <source>
        <dbReference type="Proteomes" id="UP000199024"/>
    </source>
</evidence>
<dbReference type="STRING" id="474950.SAMN05421771_2838"/>
<dbReference type="InterPro" id="IPR029058">
    <property type="entry name" value="AB_hydrolase_fold"/>
</dbReference>
<sequence length="230" mass="25334">MPTDSSFASRVQTIDDLQGPAGRLEALLNTGRPDAPYAALVCHPHPPSGGTMHNKVVYNAMKVFTSFGLPVLRFNFRGAGLSEGTYDEGHGEQNDVRAALSWLEHNLKLPILFAGFSFGSNVGMRACCGDLRVKGMIGLGLPVRAAGRDYTYGFLPKCDVPKLFICGDHDEFSPRDVMEQVLATANEPKKMVWIEGADHFFQGIPTSPRAKLDQMQVEMRTWLQDEFALD</sequence>
<keyword evidence="3" id="KW-1185">Reference proteome</keyword>
<evidence type="ECO:0000259" key="1">
    <source>
        <dbReference type="Pfam" id="PF20408"/>
    </source>
</evidence>
<feature type="domain" description="KANL3/Tex30 alpha/beta hydrolase-like" evidence="1">
    <location>
        <begin position="48"/>
        <end position="217"/>
    </location>
</feature>
<dbReference type="RefSeq" id="WP_089839779.1">
    <property type="nucleotide sequence ID" value="NZ_FOZL01000001.1"/>
</dbReference>
<dbReference type="PANTHER" id="PTHR42103">
    <property type="entry name" value="ALPHA/BETA-HYDROLASES SUPERFAMILY PROTEIN"/>
    <property type="match status" value="1"/>
</dbReference>
<dbReference type="OrthoDB" id="9800435at2"/>
<dbReference type="Proteomes" id="UP000199024">
    <property type="component" value="Unassembled WGS sequence"/>
</dbReference>
<accession>A0A1I6MK54</accession>
<gene>
    <name evidence="2" type="ORF">SAMN05421771_2838</name>
</gene>
<dbReference type="PANTHER" id="PTHR42103:SF2">
    <property type="entry name" value="AB HYDROLASE-1 DOMAIN-CONTAINING PROTEIN"/>
    <property type="match status" value="1"/>
</dbReference>
<dbReference type="InterPro" id="IPR046879">
    <property type="entry name" value="KANL3/Tex30_Abhydrolase"/>
</dbReference>
<dbReference type="SUPFAM" id="SSF53474">
    <property type="entry name" value="alpha/beta-Hydrolases"/>
    <property type="match status" value="1"/>
</dbReference>
<dbReference type="Pfam" id="PF20408">
    <property type="entry name" value="Abhydrolase_11"/>
    <property type="match status" value="1"/>
</dbReference>
<dbReference type="Gene3D" id="3.40.50.1820">
    <property type="entry name" value="alpha/beta hydrolase"/>
    <property type="match status" value="1"/>
</dbReference>
<dbReference type="AlphaFoldDB" id="A0A1I6MK54"/>